<evidence type="ECO:0000256" key="2">
    <source>
        <dbReference type="RuleBase" id="RU004168"/>
    </source>
</evidence>
<proteinExistence type="inferred from homology"/>
<protein>
    <submittedName>
        <fullName evidence="4">Acylphosphatase</fullName>
    </submittedName>
</protein>
<gene>
    <name evidence="4" type="ORF">J0J18_24095</name>
</gene>
<dbReference type="Gene3D" id="3.30.70.100">
    <property type="match status" value="1"/>
</dbReference>
<dbReference type="PROSITE" id="PS51160">
    <property type="entry name" value="ACYLPHOSPHATASE_3"/>
    <property type="match status" value="1"/>
</dbReference>
<feature type="non-terminal residue" evidence="4">
    <location>
        <position position="1"/>
    </location>
</feature>
<feature type="domain" description="Acylphosphatase-like" evidence="3">
    <location>
        <begin position="1"/>
        <end position="46"/>
    </location>
</feature>
<dbReference type="SUPFAM" id="SSF54975">
    <property type="entry name" value="Acylphosphatase/BLUF domain-like"/>
    <property type="match status" value="1"/>
</dbReference>
<dbReference type="InterPro" id="IPR001792">
    <property type="entry name" value="Acylphosphatase-like_dom"/>
</dbReference>
<sequence length="46" mass="5141">FAQGEERAVNSFRDDIAAGPAFAKVEEIEEIVLDPDPGFTDFRIEK</sequence>
<evidence type="ECO:0000313" key="5">
    <source>
        <dbReference type="Proteomes" id="UP000664056"/>
    </source>
</evidence>
<dbReference type="Pfam" id="PF00708">
    <property type="entry name" value="Acylphosphatase"/>
    <property type="match status" value="1"/>
</dbReference>
<evidence type="ECO:0000256" key="1">
    <source>
        <dbReference type="PROSITE-ProRule" id="PRU00520"/>
    </source>
</evidence>
<dbReference type="Proteomes" id="UP000664056">
    <property type="component" value="Unassembled WGS sequence"/>
</dbReference>
<comment type="similarity">
    <text evidence="2">Belongs to the acylphosphatase family.</text>
</comment>
<accession>A0AAW4HK01</accession>
<name>A0AAW4HK01_VIBVL</name>
<dbReference type="EMBL" id="JAFKOQ010000203">
    <property type="protein sequence ID" value="MBN8124777.1"/>
    <property type="molecule type" value="Genomic_DNA"/>
</dbReference>
<dbReference type="AlphaFoldDB" id="A0AAW4HK01"/>
<reference evidence="4" key="1">
    <citation type="submission" date="2021-03" db="EMBL/GenBank/DDBJ databases">
        <title>Study of the foodborne Vibrio vulnificus isolates from China.</title>
        <authorList>
            <person name="Zheng Z."/>
            <person name="Ye L."/>
        </authorList>
    </citation>
    <scope>NUCLEOTIDE SEQUENCE</scope>
    <source>
        <strain evidence="4">Vv1582</strain>
    </source>
</reference>
<evidence type="ECO:0000259" key="3">
    <source>
        <dbReference type="PROSITE" id="PS51160"/>
    </source>
</evidence>
<comment type="caution">
    <text evidence="4">The sequence shown here is derived from an EMBL/GenBank/DDBJ whole genome shotgun (WGS) entry which is preliminary data.</text>
</comment>
<comment type="caution">
    <text evidence="1">Lacks conserved residue(s) required for the propagation of feature annotation.</text>
</comment>
<evidence type="ECO:0000313" key="4">
    <source>
        <dbReference type="EMBL" id="MBN8124777.1"/>
    </source>
</evidence>
<dbReference type="InterPro" id="IPR036046">
    <property type="entry name" value="Acylphosphatase-like_dom_sf"/>
</dbReference>
<organism evidence="4 5">
    <name type="scientific">Vibrio vulnificus</name>
    <dbReference type="NCBI Taxonomy" id="672"/>
    <lineage>
        <taxon>Bacteria</taxon>
        <taxon>Pseudomonadati</taxon>
        <taxon>Pseudomonadota</taxon>
        <taxon>Gammaproteobacteria</taxon>
        <taxon>Vibrionales</taxon>
        <taxon>Vibrionaceae</taxon>
        <taxon>Vibrio</taxon>
    </lineage>
</organism>
<dbReference type="RefSeq" id="WP_206623308.1">
    <property type="nucleotide sequence ID" value="NZ_JAFKOQ010000203.1"/>
</dbReference>